<proteinExistence type="predicted"/>
<dbReference type="EMBL" id="JAUDFV010000161">
    <property type="protein sequence ID" value="KAL2713187.1"/>
    <property type="molecule type" value="Genomic_DNA"/>
</dbReference>
<dbReference type="Proteomes" id="UP001607302">
    <property type="component" value="Unassembled WGS sequence"/>
</dbReference>
<feature type="compositionally biased region" description="Acidic residues" evidence="1">
    <location>
        <begin position="20"/>
        <end position="56"/>
    </location>
</feature>
<dbReference type="AlphaFoldDB" id="A0ABD1ZYC2"/>
<organism evidence="2 3">
    <name type="scientific">Vespula squamosa</name>
    <name type="common">Southern yellow jacket</name>
    <name type="synonym">Wasp</name>
    <dbReference type="NCBI Taxonomy" id="30214"/>
    <lineage>
        <taxon>Eukaryota</taxon>
        <taxon>Metazoa</taxon>
        <taxon>Ecdysozoa</taxon>
        <taxon>Arthropoda</taxon>
        <taxon>Hexapoda</taxon>
        <taxon>Insecta</taxon>
        <taxon>Pterygota</taxon>
        <taxon>Neoptera</taxon>
        <taxon>Endopterygota</taxon>
        <taxon>Hymenoptera</taxon>
        <taxon>Apocrita</taxon>
        <taxon>Aculeata</taxon>
        <taxon>Vespoidea</taxon>
        <taxon>Vespidae</taxon>
        <taxon>Vespinae</taxon>
        <taxon>Vespula</taxon>
    </lineage>
</organism>
<protein>
    <submittedName>
        <fullName evidence="2">Uncharacterized protein</fullName>
    </submittedName>
</protein>
<gene>
    <name evidence="2" type="ORF">V1478_017380</name>
</gene>
<evidence type="ECO:0000256" key="1">
    <source>
        <dbReference type="SAM" id="MobiDB-lite"/>
    </source>
</evidence>
<evidence type="ECO:0000313" key="2">
    <source>
        <dbReference type="EMBL" id="KAL2713187.1"/>
    </source>
</evidence>
<sequence>MQEGRYARLLKARKKGRYEIDDDDDCEDCDDHDDDDDDDDDDGEDDEDDDDDDEDDKEIKGLKPRGVFGFEEQQGSGEAPRL</sequence>
<evidence type="ECO:0000313" key="3">
    <source>
        <dbReference type="Proteomes" id="UP001607302"/>
    </source>
</evidence>
<reference evidence="2 3" key="1">
    <citation type="journal article" date="2024" name="Ann. Entomol. Soc. Am.">
        <title>Genomic analyses of the southern and eastern yellowjacket wasps (Hymenoptera: Vespidae) reveal evolutionary signatures of social life.</title>
        <authorList>
            <person name="Catto M.A."/>
            <person name="Caine P.B."/>
            <person name="Orr S.E."/>
            <person name="Hunt B.G."/>
            <person name="Goodisman M.A.D."/>
        </authorList>
    </citation>
    <scope>NUCLEOTIDE SEQUENCE [LARGE SCALE GENOMIC DNA]</scope>
    <source>
        <strain evidence="2">233</strain>
        <tissue evidence="2">Head and thorax</tissue>
    </source>
</reference>
<name>A0ABD1ZYC2_VESSQ</name>
<keyword evidence="3" id="KW-1185">Reference proteome</keyword>
<accession>A0ABD1ZYC2</accession>
<feature type="region of interest" description="Disordered" evidence="1">
    <location>
        <begin position="20"/>
        <end position="82"/>
    </location>
</feature>
<comment type="caution">
    <text evidence="2">The sequence shown here is derived from an EMBL/GenBank/DDBJ whole genome shotgun (WGS) entry which is preliminary data.</text>
</comment>